<gene>
    <name evidence="1" type="ORF">DB30_06722</name>
</gene>
<evidence type="ECO:0000313" key="1">
    <source>
        <dbReference type="EMBL" id="KIG14495.1"/>
    </source>
</evidence>
<organism evidence="1 2">
    <name type="scientific">Enhygromyxa salina</name>
    <dbReference type="NCBI Taxonomy" id="215803"/>
    <lineage>
        <taxon>Bacteria</taxon>
        <taxon>Pseudomonadati</taxon>
        <taxon>Myxococcota</taxon>
        <taxon>Polyangia</taxon>
        <taxon>Nannocystales</taxon>
        <taxon>Nannocystaceae</taxon>
        <taxon>Enhygromyxa</taxon>
    </lineage>
</organism>
<evidence type="ECO:0000313" key="2">
    <source>
        <dbReference type="Proteomes" id="UP000031599"/>
    </source>
</evidence>
<dbReference type="EMBL" id="JMCC02000072">
    <property type="protein sequence ID" value="KIG14495.1"/>
    <property type="molecule type" value="Genomic_DNA"/>
</dbReference>
<comment type="caution">
    <text evidence="1">The sequence shown here is derived from an EMBL/GenBank/DDBJ whole genome shotgun (WGS) entry which is preliminary data.</text>
</comment>
<proteinExistence type="predicted"/>
<dbReference type="AlphaFoldDB" id="A0A0C2CXX0"/>
<accession>A0A0C2CXX0</accession>
<sequence>MDHLPRDHCALGPSCLLAPIAAIPVEASAPLAPAPDPSLVSAAAMR</sequence>
<protein>
    <submittedName>
        <fullName evidence="1">Uncharacterized protein</fullName>
    </submittedName>
</protein>
<reference evidence="1 2" key="1">
    <citation type="submission" date="2014-12" db="EMBL/GenBank/DDBJ databases">
        <title>Genome assembly of Enhygromyxa salina DSM 15201.</title>
        <authorList>
            <person name="Sharma G."/>
            <person name="Subramanian S."/>
        </authorList>
    </citation>
    <scope>NUCLEOTIDE SEQUENCE [LARGE SCALE GENOMIC DNA]</scope>
    <source>
        <strain evidence="1 2">DSM 15201</strain>
    </source>
</reference>
<dbReference type="Proteomes" id="UP000031599">
    <property type="component" value="Unassembled WGS sequence"/>
</dbReference>
<name>A0A0C2CXX0_9BACT</name>